<evidence type="ECO:0000313" key="4">
    <source>
        <dbReference type="Proteomes" id="UP000053467"/>
    </source>
</evidence>
<dbReference type="SMART" id="SM00260">
    <property type="entry name" value="CheW"/>
    <property type="match status" value="1"/>
</dbReference>
<dbReference type="Proteomes" id="UP000053467">
    <property type="component" value="Unassembled WGS sequence"/>
</dbReference>
<dbReference type="PANTHER" id="PTHR22617">
    <property type="entry name" value="CHEMOTAXIS SENSOR HISTIDINE KINASE-RELATED"/>
    <property type="match status" value="1"/>
</dbReference>
<feature type="region of interest" description="Disordered" evidence="1">
    <location>
        <begin position="1"/>
        <end position="32"/>
    </location>
</feature>
<dbReference type="Gene3D" id="2.30.30.40">
    <property type="entry name" value="SH3 Domains"/>
    <property type="match status" value="1"/>
</dbReference>
<dbReference type="InterPro" id="IPR036061">
    <property type="entry name" value="CheW-like_dom_sf"/>
</dbReference>
<dbReference type="InterPro" id="IPR002545">
    <property type="entry name" value="CheW-lke_dom"/>
</dbReference>
<evidence type="ECO:0000259" key="2">
    <source>
        <dbReference type="PROSITE" id="PS50851"/>
    </source>
</evidence>
<dbReference type="Gene3D" id="2.40.50.180">
    <property type="entry name" value="CheA-289, Domain 4"/>
    <property type="match status" value="1"/>
</dbReference>
<sequence>MKKKIDLSSLFSSGKAKGKNNNEKEKVEKRKDLKRNGEKKIVEKEEIKDMKIDEKTLKGDFSKEGENLERMVEDKDFSIDEKFLKGEESFEEEKEYVSFKLNDEEYGLDSDLVRQIIKYKDPLDIGIKNRSFFGVLNDKEGFLPLFDLREKFGLKVNKRSENGSIVIMKLDELRIGFYVDKLIGIVKLNSSDIKSIPPFLPEDRLGYIEGIGVFKNEKRIIIILNYLSLLSQEEIKELKKIPEIYR</sequence>
<dbReference type="InterPro" id="IPR039315">
    <property type="entry name" value="CheW"/>
</dbReference>
<dbReference type="PROSITE" id="PS50851">
    <property type="entry name" value="CHEW"/>
    <property type="match status" value="1"/>
</dbReference>
<protein>
    <recommendedName>
        <fullName evidence="2">CheW-like domain-containing protein</fullName>
    </recommendedName>
</protein>
<dbReference type="GO" id="GO:0006935">
    <property type="term" value="P:chemotaxis"/>
    <property type="evidence" value="ECO:0007669"/>
    <property type="project" value="InterPro"/>
</dbReference>
<dbReference type="GO" id="GO:0005829">
    <property type="term" value="C:cytosol"/>
    <property type="evidence" value="ECO:0007669"/>
    <property type="project" value="TreeGrafter"/>
</dbReference>
<accession>A0A101I265</accession>
<comment type="caution">
    <text evidence="3">The sequence shown here is derived from an EMBL/GenBank/DDBJ whole genome shotgun (WGS) entry which is preliminary data.</text>
</comment>
<dbReference type="GO" id="GO:0007165">
    <property type="term" value="P:signal transduction"/>
    <property type="evidence" value="ECO:0007669"/>
    <property type="project" value="InterPro"/>
</dbReference>
<feature type="domain" description="CheW-like" evidence="2">
    <location>
        <begin position="93"/>
        <end position="235"/>
    </location>
</feature>
<name>A0A101I265_UNCT6</name>
<reference evidence="4" key="1">
    <citation type="journal article" date="2015" name="MBio">
        <title>Genome-Resolved Metagenomic Analysis Reveals Roles for Candidate Phyla and Other Microbial Community Members in Biogeochemical Transformations in Oil Reservoirs.</title>
        <authorList>
            <person name="Hu P."/>
            <person name="Tom L."/>
            <person name="Singh A."/>
            <person name="Thomas B.C."/>
            <person name="Baker B.J."/>
            <person name="Piceno Y.M."/>
            <person name="Andersen G.L."/>
            <person name="Banfield J.F."/>
        </authorList>
    </citation>
    <scope>NUCLEOTIDE SEQUENCE [LARGE SCALE GENOMIC DNA]</scope>
</reference>
<organism evidence="3 4">
    <name type="scientific">candidate division TA06 bacterium 34_109</name>
    <dbReference type="NCBI Taxonomy" id="1635277"/>
    <lineage>
        <taxon>Bacteria</taxon>
        <taxon>Bacteria division TA06</taxon>
    </lineage>
</organism>
<dbReference type="EMBL" id="LGGX01000003">
    <property type="protein sequence ID" value="KUK87651.1"/>
    <property type="molecule type" value="Genomic_DNA"/>
</dbReference>
<dbReference type="PANTHER" id="PTHR22617:SF23">
    <property type="entry name" value="CHEMOTAXIS PROTEIN CHEW"/>
    <property type="match status" value="1"/>
</dbReference>
<feature type="compositionally biased region" description="Basic and acidic residues" evidence="1">
    <location>
        <begin position="20"/>
        <end position="32"/>
    </location>
</feature>
<evidence type="ECO:0000256" key="1">
    <source>
        <dbReference type="SAM" id="MobiDB-lite"/>
    </source>
</evidence>
<dbReference type="SUPFAM" id="SSF50341">
    <property type="entry name" value="CheW-like"/>
    <property type="match status" value="1"/>
</dbReference>
<proteinExistence type="predicted"/>
<evidence type="ECO:0000313" key="3">
    <source>
        <dbReference type="EMBL" id="KUK87651.1"/>
    </source>
</evidence>
<dbReference type="AlphaFoldDB" id="A0A101I265"/>
<gene>
    <name evidence="3" type="ORF">XE03_0542</name>
</gene>
<dbReference type="Pfam" id="PF01584">
    <property type="entry name" value="CheW"/>
    <property type="match status" value="1"/>
</dbReference>